<dbReference type="Proteomes" id="UP000011115">
    <property type="component" value="Unassembled WGS sequence"/>
</dbReference>
<dbReference type="EnsemblPlants" id="PGSC0003DMT400088390">
    <property type="protein sequence ID" value="PGSC0003DMT400088390"/>
    <property type="gene ID" value="PGSC0003DMG400037961"/>
</dbReference>
<evidence type="ECO:0000313" key="1">
    <source>
        <dbReference type="EnsemblPlants" id="PGSC0003DMT400088390"/>
    </source>
</evidence>
<protein>
    <submittedName>
        <fullName evidence="1">Uncharacterized protein</fullName>
    </submittedName>
</protein>
<dbReference type="HOGENOM" id="CLU_1941820_0_0_1"/>
<dbReference type="InParanoid" id="M1DFV5"/>
<sequence length="130" mass="14560">MEHAKSNIRGTHEHGYSIMTSNIAESVNAMFDVEREFPIIALFDEIKWRFALLFHQSCMELVNSANKFVPSIEKDISNSRVLNQVANEPSVFQKVDYFHHSDPNALGMLNQAADGGDIGASYVLAIISIF</sequence>
<accession>M1DFV5</accession>
<reference evidence="2" key="1">
    <citation type="journal article" date="2011" name="Nature">
        <title>Genome sequence and analysis of the tuber crop potato.</title>
        <authorList>
            <consortium name="The Potato Genome Sequencing Consortium"/>
        </authorList>
    </citation>
    <scope>NUCLEOTIDE SEQUENCE [LARGE SCALE GENOMIC DNA]</scope>
    <source>
        <strain evidence="2">cv. DM1-3 516 R44</strain>
    </source>
</reference>
<organism evidence="1 2">
    <name type="scientific">Solanum tuberosum</name>
    <name type="common">Potato</name>
    <dbReference type="NCBI Taxonomy" id="4113"/>
    <lineage>
        <taxon>Eukaryota</taxon>
        <taxon>Viridiplantae</taxon>
        <taxon>Streptophyta</taxon>
        <taxon>Embryophyta</taxon>
        <taxon>Tracheophyta</taxon>
        <taxon>Spermatophyta</taxon>
        <taxon>Magnoliopsida</taxon>
        <taxon>eudicotyledons</taxon>
        <taxon>Gunneridae</taxon>
        <taxon>Pentapetalae</taxon>
        <taxon>asterids</taxon>
        <taxon>lamiids</taxon>
        <taxon>Solanales</taxon>
        <taxon>Solanaceae</taxon>
        <taxon>Solanoideae</taxon>
        <taxon>Solaneae</taxon>
        <taxon>Solanum</taxon>
    </lineage>
</organism>
<reference evidence="1" key="2">
    <citation type="submission" date="2015-06" db="UniProtKB">
        <authorList>
            <consortium name="EnsemblPlants"/>
        </authorList>
    </citation>
    <scope>IDENTIFICATION</scope>
    <source>
        <strain evidence="1">DM1-3 516 R44</strain>
    </source>
</reference>
<dbReference type="PaxDb" id="4113-PGSC0003DMT400088390"/>
<keyword evidence="2" id="KW-1185">Reference proteome</keyword>
<dbReference type="Gramene" id="PGSC0003DMT400088390">
    <property type="protein sequence ID" value="PGSC0003DMT400088390"/>
    <property type="gene ID" value="PGSC0003DMG400037961"/>
</dbReference>
<evidence type="ECO:0000313" key="2">
    <source>
        <dbReference type="Proteomes" id="UP000011115"/>
    </source>
</evidence>
<dbReference type="AlphaFoldDB" id="M1DFV5"/>
<name>M1DFV5_SOLTU</name>
<proteinExistence type="predicted"/>